<evidence type="ECO:0000256" key="2">
    <source>
        <dbReference type="ARBA" id="ARBA00023186"/>
    </source>
</evidence>
<comment type="subcellular location">
    <subcellularLocation>
        <location evidence="3">Cytoplasm</location>
    </subcellularLocation>
</comment>
<dbReference type="Pfam" id="PF01774">
    <property type="entry name" value="UreD"/>
    <property type="match status" value="1"/>
</dbReference>
<comment type="function">
    <text evidence="3">Required for maturation of urease via the functional incorporation of the urease nickel metallocenter.</text>
</comment>
<proteinExistence type="inferred from homology"/>
<keyword evidence="2 3" id="KW-0143">Chaperone</keyword>
<dbReference type="GeneID" id="93480559"/>
<comment type="caution">
    <text evidence="4">The sequence shown here is derived from an EMBL/GenBank/DDBJ whole genome shotgun (WGS) entry which is preliminary data.</text>
</comment>
<accession>A0A356UPT4</accession>
<comment type="subunit">
    <text evidence="3">UreD, UreF and UreG form a complex that acts as a GTP-hydrolysis-dependent molecular chaperone, activating the urease apoprotein by helping to assemble the nickel containing metallocenter of UreC. The UreE protein probably delivers the nickel.</text>
</comment>
<dbReference type="Proteomes" id="UP000283442">
    <property type="component" value="Unassembled WGS sequence"/>
</dbReference>
<dbReference type="GO" id="GO:0005737">
    <property type="term" value="C:cytoplasm"/>
    <property type="evidence" value="ECO:0007669"/>
    <property type="project" value="UniProtKB-SubCell"/>
</dbReference>
<evidence type="ECO:0000256" key="1">
    <source>
        <dbReference type="ARBA" id="ARBA00007177"/>
    </source>
</evidence>
<protein>
    <recommendedName>
        <fullName evidence="3">Urease accessory protein UreD</fullName>
    </recommendedName>
</protein>
<dbReference type="OrthoDB" id="5328682at2"/>
<keyword evidence="3" id="KW-0996">Nickel insertion</keyword>
<dbReference type="AlphaFoldDB" id="A0A356UPT4"/>
<dbReference type="PANTHER" id="PTHR33643">
    <property type="entry name" value="UREASE ACCESSORY PROTEIN D"/>
    <property type="match status" value="1"/>
</dbReference>
<dbReference type="PANTHER" id="PTHR33643:SF1">
    <property type="entry name" value="UREASE ACCESSORY PROTEIN D"/>
    <property type="match status" value="1"/>
</dbReference>
<evidence type="ECO:0000313" key="4">
    <source>
        <dbReference type="EMBL" id="RHF53592.1"/>
    </source>
</evidence>
<dbReference type="RefSeq" id="WP_005839402.1">
    <property type="nucleotide sequence ID" value="NZ_CABKNT010000006.1"/>
</dbReference>
<evidence type="ECO:0000256" key="3">
    <source>
        <dbReference type="HAMAP-Rule" id="MF_01384"/>
    </source>
</evidence>
<gene>
    <name evidence="3" type="primary">ureD</name>
    <name evidence="4" type="ORF">DW674_01690</name>
</gene>
<dbReference type="InterPro" id="IPR002669">
    <property type="entry name" value="UreD"/>
</dbReference>
<evidence type="ECO:0000313" key="5">
    <source>
        <dbReference type="Proteomes" id="UP000283442"/>
    </source>
</evidence>
<keyword evidence="3" id="KW-0963">Cytoplasm</keyword>
<comment type="similarity">
    <text evidence="1 3">Belongs to the UreD family.</text>
</comment>
<dbReference type="EMBL" id="QRHE01000001">
    <property type="protein sequence ID" value="RHF53592.1"/>
    <property type="molecule type" value="Genomic_DNA"/>
</dbReference>
<organism evidence="4 5">
    <name type="scientific">Mitsuokella multacida</name>
    <dbReference type="NCBI Taxonomy" id="52226"/>
    <lineage>
        <taxon>Bacteria</taxon>
        <taxon>Bacillati</taxon>
        <taxon>Bacillota</taxon>
        <taxon>Negativicutes</taxon>
        <taxon>Selenomonadales</taxon>
        <taxon>Selenomonadaceae</taxon>
        <taxon>Mitsuokella</taxon>
    </lineage>
</organism>
<reference evidence="4 5" key="1">
    <citation type="submission" date="2018-08" db="EMBL/GenBank/DDBJ databases">
        <title>A genome reference for cultivated species of the human gut microbiota.</title>
        <authorList>
            <person name="Zou Y."/>
            <person name="Xue W."/>
            <person name="Luo G."/>
        </authorList>
    </citation>
    <scope>NUCLEOTIDE SEQUENCE [LARGE SCALE GENOMIC DNA]</scope>
    <source>
        <strain evidence="4 5">AM25-21AC</strain>
    </source>
</reference>
<dbReference type="GO" id="GO:0016151">
    <property type="term" value="F:nickel cation binding"/>
    <property type="evidence" value="ECO:0007669"/>
    <property type="project" value="UniProtKB-UniRule"/>
</dbReference>
<name>A0A356UPT4_9FIRM</name>
<dbReference type="HAMAP" id="MF_01384">
    <property type="entry name" value="UreD"/>
    <property type="match status" value="1"/>
</dbReference>
<sequence length="263" mass="29283">MMQANPFGRTSELSLVLAPGKMRHLSFTAPFKVLHPFHQDGFLQIMVVKVSAGLMAGDRQSIAITLEPGAKAEFLSQSYEKIHQMAEGEAIREGVVTVGRDATLFYAPLPVLPFADSAFRSAFTIELADETSRLFYSDILACGRAARGERFAYRLYRSRVRIKSGGNLIYADNFRFAPQEDDVDCEGFTQYEGYTHLGNYLLCHFPVSEEALRDYLHATVAEHDCQAGLTCFGEGNLCVKILANGSELLLTVQEALKDFLRHL</sequence>